<evidence type="ECO:0000313" key="3">
    <source>
        <dbReference type="Proteomes" id="UP001224775"/>
    </source>
</evidence>
<feature type="region of interest" description="Disordered" evidence="1">
    <location>
        <begin position="123"/>
        <end position="184"/>
    </location>
</feature>
<keyword evidence="3" id="KW-1185">Reference proteome</keyword>
<dbReference type="EMBL" id="JATAAI010000052">
    <property type="protein sequence ID" value="KAK1733228.1"/>
    <property type="molecule type" value="Genomic_DNA"/>
</dbReference>
<feature type="region of interest" description="Disordered" evidence="1">
    <location>
        <begin position="28"/>
        <end position="52"/>
    </location>
</feature>
<feature type="region of interest" description="Disordered" evidence="1">
    <location>
        <begin position="79"/>
        <end position="107"/>
    </location>
</feature>
<feature type="compositionally biased region" description="Acidic residues" evidence="1">
    <location>
        <begin position="90"/>
        <end position="107"/>
    </location>
</feature>
<feature type="compositionally biased region" description="Basic and acidic residues" evidence="1">
    <location>
        <begin position="123"/>
        <end position="140"/>
    </location>
</feature>
<accession>A0AAD9D522</accession>
<feature type="compositionally biased region" description="Polar residues" evidence="1">
    <location>
        <begin position="28"/>
        <end position="43"/>
    </location>
</feature>
<sequence>MVAKRIPTGYQLDINWILVDTGWIPATTSGDQRRPTWQPSGDQNKAGWILNGDHRSVDQEKITTISRLLYLQRLDTHLRDENGDCSSSDSDADDSSADESSEEEFVEDAYDLSEFLGTTILRERMSDSRRGRTRREEESRAAAVDNMSAPIAGSRSGRTQHVAEADGERTTSNSQNQSSSNSSPPKNWLYLYDTYPVLSGRWKYCEEYIGAKVIDYGKKMAMRLDPSSKWFDWKTHSCGLKYEFALAIYEARVVSVRGPDYPSTHDITVFRGGTTDEDINDRDQNALYFQLEEGHKCVADSGYAGEPEKIVMTQDEHPKDFEEFLARCKNRQETFHWRLKAFNILGGRFRHGISVEHRMELHRMAVDVIVGVIQYDYENGHPPFDRLREVETKWRPSGDQVDIKWIPLDIKWIPLDTTGYQRIPNGYQLDTKWIPNGC</sequence>
<dbReference type="Proteomes" id="UP001224775">
    <property type="component" value="Unassembled WGS sequence"/>
</dbReference>
<proteinExistence type="predicted"/>
<protein>
    <submittedName>
        <fullName evidence="2">Uncharacterized protein</fullName>
    </submittedName>
</protein>
<name>A0AAD9D522_9STRA</name>
<comment type="caution">
    <text evidence="2">The sequence shown here is derived from an EMBL/GenBank/DDBJ whole genome shotgun (WGS) entry which is preliminary data.</text>
</comment>
<feature type="compositionally biased region" description="Low complexity" evidence="1">
    <location>
        <begin position="172"/>
        <end position="183"/>
    </location>
</feature>
<reference evidence="2" key="1">
    <citation type="submission" date="2023-06" db="EMBL/GenBank/DDBJ databases">
        <title>Survivors Of The Sea: Transcriptome response of Skeletonema marinoi to long-term dormancy.</title>
        <authorList>
            <person name="Pinder M.I.M."/>
            <person name="Kourtchenko O."/>
            <person name="Robertson E.K."/>
            <person name="Larsson T."/>
            <person name="Maumus F."/>
            <person name="Osuna-Cruz C.M."/>
            <person name="Vancaester E."/>
            <person name="Stenow R."/>
            <person name="Vandepoele K."/>
            <person name="Ploug H."/>
            <person name="Bruchert V."/>
            <person name="Godhe A."/>
            <person name="Topel M."/>
        </authorList>
    </citation>
    <scope>NUCLEOTIDE SEQUENCE</scope>
    <source>
        <strain evidence="2">R05AC</strain>
    </source>
</reference>
<organism evidence="2 3">
    <name type="scientific">Skeletonema marinoi</name>
    <dbReference type="NCBI Taxonomy" id="267567"/>
    <lineage>
        <taxon>Eukaryota</taxon>
        <taxon>Sar</taxon>
        <taxon>Stramenopiles</taxon>
        <taxon>Ochrophyta</taxon>
        <taxon>Bacillariophyta</taxon>
        <taxon>Coscinodiscophyceae</taxon>
        <taxon>Thalassiosirophycidae</taxon>
        <taxon>Thalassiosirales</taxon>
        <taxon>Skeletonemataceae</taxon>
        <taxon>Skeletonema</taxon>
        <taxon>Skeletonema marinoi-dohrnii complex</taxon>
    </lineage>
</organism>
<evidence type="ECO:0000256" key="1">
    <source>
        <dbReference type="SAM" id="MobiDB-lite"/>
    </source>
</evidence>
<evidence type="ECO:0000313" key="2">
    <source>
        <dbReference type="EMBL" id="KAK1733228.1"/>
    </source>
</evidence>
<gene>
    <name evidence="2" type="ORF">QTG54_016085</name>
</gene>
<dbReference type="AlphaFoldDB" id="A0AAD9D522"/>